<gene>
    <name evidence="3" type="ORF">CYCCA115_LOCUS7589</name>
</gene>
<organism evidence="3 4">
    <name type="scientific">Cylindrotheca closterium</name>
    <dbReference type="NCBI Taxonomy" id="2856"/>
    <lineage>
        <taxon>Eukaryota</taxon>
        <taxon>Sar</taxon>
        <taxon>Stramenopiles</taxon>
        <taxon>Ochrophyta</taxon>
        <taxon>Bacillariophyta</taxon>
        <taxon>Bacillariophyceae</taxon>
        <taxon>Bacillariophycidae</taxon>
        <taxon>Bacillariales</taxon>
        <taxon>Bacillariaceae</taxon>
        <taxon>Cylindrotheca</taxon>
    </lineage>
</organism>
<dbReference type="Pfam" id="PF14033">
    <property type="entry name" value="DUF4246"/>
    <property type="match status" value="1"/>
</dbReference>
<feature type="compositionally biased region" description="Acidic residues" evidence="1">
    <location>
        <begin position="1"/>
        <end position="12"/>
    </location>
</feature>
<reference evidence="3" key="1">
    <citation type="submission" date="2023-08" db="EMBL/GenBank/DDBJ databases">
        <authorList>
            <person name="Audoor S."/>
            <person name="Bilcke G."/>
        </authorList>
    </citation>
    <scope>NUCLEOTIDE SEQUENCE</scope>
</reference>
<sequence length="962" mass="109334">MTILSDDVDESTIDNAKNKQTEDDDQVPPQSSSQLLIHNPILMAEILSLVLTNTKEFARLRQVCKLWKNEILPYFLEHHSHHYLPTIITITDDYGIRQTPSALFLRVCYDYGHDSDTTGEVLSNNDTEFIAPTHRLFLAAQRYHNSPKKFLPALVHLANQYRFAGKRYGGLDVWQDLILWDHHTSSSSSSSRQHTLDFWESVSIKNTHHGGEKRGRGEDGREDISVQSLLIVCDAIPSTYCIFPSQRVTFGDDDDDDQNHNDFASLCQALVQTDSWPQFCSLGEEALNEGMFLSMEDYNDTMTKASAVSEDESCFAFESRIVPVIFTVRFRLLDQEEEAPSSDSEHASDSQDSAPNPKEVCFKVRIPKPPLDDDSDNDDNESEGSCRNHEVDNTTDTADQNASVGGDALTPTLNQSIVPFVKYLSLSDGNGNDNRDDQRYAYATFKGYNVQPIILDQFRDHGDIHHGDKEAEANEPKTLPQHYYTCHVPMSFAWWELMQLLVPEESDNNDRQDAAENNNSGLEDQGADSFLPLEWLWRTCQEKSVQEGVGIMDGILLFAGSNSDRHTQLVQQLDALAGNVASATTANRPSIVHNLSFRQWQERRPQEQQPSTHRMAGRIALVDPDLYSYSELHSTLELSVWDVPPCSFPYSHHLDPPILQTVDYWGRSYNGSLEYQWLPTYFDVDPDGKSTTIRDYINNLVPRSEYAALYDSLAHLFSLAVPLLESVYSYCRVVKRSHVRMVESNQQTWHPSPPSPLKVEPTLLRGQSLQVITEIEEYDLNATHKNTATGMQESWHVKGMPHEEIVATVMYVLPTDEHHHGSMGTIQFRRAFFNDEANYLFSTIDRDRSSEVEADIHAGLLPLGQSDILPGRLLVFPNCHVSKMNVFKQATADCPTNKLRLIVFYLVNPEKRIISTREVRTQQGFVPAGTISPEQARVHRTELQRERERTIPDWNVRQIQLL</sequence>
<dbReference type="Proteomes" id="UP001295423">
    <property type="component" value="Unassembled WGS sequence"/>
</dbReference>
<feature type="compositionally biased region" description="Acidic residues" evidence="1">
    <location>
        <begin position="372"/>
        <end position="382"/>
    </location>
</feature>
<proteinExistence type="predicted"/>
<evidence type="ECO:0000256" key="1">
    <source>
        <dbReference type="SAM" id="MobiDB-lite"/>
    </source>
</evidence>
<evidence type="ECO:0000313" key="4">
    <source>
        <dbReference type="Proteomes" id="UP001295423"/>
    </source>
</evidence>
<comment type="caution">
    <text evidence="3">The sequence shown here is derived from an EMBL/GenBank/DDBJ whole genome shotgun (WGS) entry which is preliminary data.</text>
</comment>
<evidence type="ECO:0000313" key="3">
    <source>
        <dbReference type="EMBL" id="CAJ1941610.1"/>
    </source>
</evidence>
<protein>
    <recommendedName>
        <fullName evidence="2">DUF4246 domain-containing protein</fullName>
    </recommendedName>
</protein>
<dbReference type="InterPro" id="IPR025340">
    <property type="entry name" value="DUF4246"/>
</dbReference>
<dbReference type="EMBL" id="CAKOGP040001046">
    <property type="protein sequence ID" value="CAJ1941610.1"/>
    <property type="molecule type" value="Genomic_DNA"/>
</dbReference>
<feature type="compositionally biased region" description="Polar residues" evidence="1">
    <location>
        <begin position="394"/>
        <end position="403"/>
    </location>
</feature>
<feature type="region of interest" description="Disordered" evidence="1">
    <location>
        <begin position="1"/>
        <end position="32"/>
    </location>
</feature>
<dbReference type="InterPro" id="IPR049192">
    <property type="entry name" value="DUF4246_C"/>
</dbReference>
<feature type="region of interest" description="Disordered" evidence="1">
    <location>
        <begin position="337"/>
        <end position="410"/>
    </location>
</feature>
<dbReference type="AlphaFoldDB" id="A0AAD2FHT1"/>
<dbReference type="PANTHER" id="PTHR33119">
    <property type="entry name" value="IFI3P"/>
    <property type="match status" value="1"/>
</dbReference>
<feature type="region of interest" description="Disordered" evidence="1">
    <location>
        <begin position="507"/>
        <end position="526"/>
    </location>
</feature>
<name>A0AAD2FHT1_9STRA</name>
<dbReference type="PANTHER" id="PTHR33119:SF1">
    <property type="entry name" value="FE2OG DIOXYGENASE DOMAIN-CONTAINING PROTEIN"/>
    <property type="match status" value="1"/>
</dbReference>
<accession>A0AAD2FHT1</accession>
<feature type="domain" description="DUF4246" evidence="2">
    <location>
        <begin position="661"/>
        <end position="923"/>
    </location>
</feature>
<evidence type="ECO:0000259" key="2">
    <source>
        <dbReference type="Pfam" id="PF14033"/>
    </source>
</evidence>
<keyword evidence="4" id="KW-1185">Reference proteome</keyword>